<feature type="domain" description="Methyltransferase type 11" evidence="4">
    <location>
        <begin position="55"/>
        <end position="150"/>
    </location>
</feature>
<dbReference type="GO" id="GO:0032259">
    <property type="term" value="P:methylation"/>
    <property type="evidence" value="ECO:0007669"/>
    <property type="project" value="UniProtKB-KW"/>
</dbReference>
<dbReference type="PANTHER" id="PTHR43464">
    <property type="entry name" value="METHYLTRANSFERASE"/>
    <property type="match status" value="1"/>
</dbReference>
<evidence type="ECO:0000259" key="4">
    <source>
        <dbReference type="Pfam" id="PF08241"/>
    </source>
</evidence>
<name>A0A1H5MKI6_9ACTN</name>
<sequence length="220" mass="23273">MPHDTSPIQEFWNTAAAEFDAENDHGLRDPVTRTAWARRLASWAPSAPGDPLDALDAGCGTGSLSLLLAELGHRVTGVDLAPAMVRLAEAKLAAAGLPGRFLTGDAGRPPLGDQAFDVVLARHVVWTLPDPAAALRDWTGRLRPGGTLILVEGRWAAAGPVTAYVDGAEPLPWDGGVRAADLVDAVRPLVAELRVEDLTGEPELWGRAVDDERYALVATV</sequence>
<dbReference type="OrthoDB" id="21342at2"/>
<keyword evidence="1 5" id="KW-0489">Methyltransferase</keyword>
<evidence type="ECO:0000256" key="3">
    <source>
        <dbReference type="ARBA" id="ARBA00022691"/>
    </source>
</evidence>
<evidence type="ECO:0000256" key="2">
    <source>
        <dbReference type="ARBA" id="ARBA00022679"/>
    </source>
</evidence>
<protein>
    <submittedName>
        <fullName evidence="5">Methyltransferase domain-containing protein</fullName>
    </submittedName>
</protein>
<dbReference type="InterPro" id="IPR029063">
    <property type="entry name" value="SAM-dependent_MTases_sf"/>
</dbReference>
<keyword evidence="2 5" id="KW-0808">Transferase</keyword>
<dbReference type="GO" id="GO:0008757">
    <property type="term" value="F:S-adenosylmethionine-dependent methyltransferase activity"/>
    <property type="evidence" value="ECO:0007669"/>
    <property type="project" value="InterPro"/>
</dbReference>
<keyword evidence="3" id="KW-0949">S-adenosyl-L-methionine</keyword>
<dbReference type="Pfam" id="PF08241">
    <property type="entry name" value="Methyltransf_11"/>
    <property type="match status" value="1"/>
</dbReference>
<evidence type="ECO:0000313" key="5">
    <source>
        <dbReference type="EMBL" id="SEE89630.1"/>
    </source>
</evidence>
<evidence type="ECO:0000256" key="1">
    <source>
        <dbReference type="ARBA" id="ARBA00022603"/>
    </source>
</evidence>
<dbReference type="AlphaFoldDB" id="A0A1H5MKI6"/>
<dbReference type="STRING" id="561176.SAMN04488561_3229"/>
<dbReference type="PANTHER" id="PTHR43464:SF19">
    <property type="entry name" value="UBIQUINONE BIOSYNTHESIS O-METHYLTRANSFERASE, MITOCHONDRIAL"/>
    <property type="match status" value="1"/>
</dbReference>
<accession>A0A1H5MKI6</accession>
<dbReference type="CDD" id="cd02440">
    <property type="entry name" value="AdoMet_MTases"/>
    <property type="match status" value="1"/>
</dbReference>
<organism evidence="5 6">
    <name type="scientific">Jiangella alba</name>
    <dbReference type="NCBI Taxonomy" id="561176"/>
    <lineage>
        <taxon>Bacteria</taxon>
        <taxon>Bacillati</taxon>
        <taxon>Actinomycetota</taxon>
        <taxon>Actinomycetes</taxon>
        <taxon>Jiangellales</taxon>
        <taxon>Jiangellaceae</taxon>
        <taxon>Jiangella</taxon>
    </lineage>
</organism>
<reference evidence="6" key="1">
    <citation type="submission" date="2016-10" db="EMBL/GenBank/DDBJ databases">
        <authorList>
            <person name="Varghese N."/>
            <person name="Submissions S."/>
        </authorList>
    </citation>
    <scope>NUCLEOTIDE SEQUENCE [LARGE SCALE GENOMIC DNA]</scope>
    <source>
        <strain evidence="6">DSM 45237</strain>
    </source>
</reference>
<proteinExistence type="predicted"/>
<dbReference type="Proteomes" id="UP000181980">
    <property type="component" value="Unassembled WGS sequence"/>
</dbReference>
<dbReference type="Gene3D" id="3.40.50.150">
    <property type="entry name" value="Vaccinia Virus protein VP39"/>
    <property type="match status" value="1"/>
</dbReference>
<dbReference type="InterPro" id="IPR013216">
    <property type="entry name" value="Methyltransf_11"/>
</dbReference>
<evidence type="ECO:0000313" key="6">
    <source>
        <dbReference type="Proteomes" id="UP000181980"/>
    </source>
</evidence>
<keyword evidence="6" id="KW-1185">Reference proteome</keyword>
<gene>
    <name evidence="5" type="ORF">SAMN04488561_3229</name>
</gene>
<dbReference type="EMBL" id="FNUC01000003">
    <property type="protein sequence ID" value="SEE89630.1"/>
    <property type="molecule type" value="Genomic_DNA"/>
</dbReference>
<dbReference type="RefSeq" id="WP_069111712.1">
    <property type="nucleotide sequence ID" value="NZ_FNUC01000003.1"/>
</dbReference>
<dbReference type="SUPFAM" id="SSF53335">
    <property type="entry name" value="S-adenosyl-L-methionine-dependent methyltransferases"/>
    <property type="match status" value="1"/>
</dbReference>